<dbReference type="EMBL" id="JBJQND010000010">
    <property type="protein sequence ID" value="KAL3863997.1"/>
    <property type="molecule type" value="Genomic_DNA"/>
</dbReference>
<keyword evidence="2" id="KW-1185">Reference proteome</keyword>
<sequence>MVNTAKNFEANSLTDKKESTCGSLWYEIMAMWLCHFTNSLLECKALLALYNSRHERFTEIQKRFHVHCDIRVEDIMILFLNSKIVLPRKKNAISDSQRYKIFDHVSQMGGVSRSAKNYSFNDVLLESNKLKKINTAQATGLRKKTVALCTVRQENKMLRNLVNEQNRQLKMIGPESKSIQNEVDKLSAKNKLLNQKTRVLRYLKIQLKLQQHEMDTVYTEMSSLTKVAPNVLESLDEK</sequence>
<evidence type="ECO:0000313" key="2">
    <source>
        <dbReference type="Proteomes" id="UP001634394"/>
    </source>
</evidence>
<dbReference type="Proteomes" id="UP001634394">
    <property type="component" value="Unassembled WGS sequence"/>
</dbReference>
<proteinExistence type="predicted"/>
<comment type="caution">
    <text evidence="1">The sequence shown here is derived from an EMBL/GenBank/DDBJ whole genome shotgun (WGS) entry which is preliminary data.</text>
</comment>
<accession>A0ABD3VRA7</accession>
<reference evidence="1 2" key="1">
    <citation type="submission" date="2024-11" db="EMBL/GenBank/DDBJ databases">
        <title>Chromosome-level genome assembly of the freshwater bivalve Anodonta woodiana.</title>
        <authorList>
            <person name="Chen X."/>
        </authorList>
    </citation>
    <scope>NUCLEOTIDE SEQUENCE [LARGE SCALE GENOMIC DNA]</scope>
    <source>
        <strain evidence="1">MN2024</strain>
        <tissue evidence="1">Gills</tissue>
    </source>
</reference>
<evidence type="ECO:0000313" key="1">
    <source>
        <dbReference type="EMBL" id="KAL3863997.1"/>
    </source>
</evidence>
<gene>
    <name evidence="1" type="ORF">ACJMK2_005713</name>
</gene>
<dbReference type="AlphaFoldDB" id="A0ABD3VRA7"/>
<name>A0ABD3VRA7_SINWO</name>
<protein>
    <submittedName>
        <fullName evidence="1">Uncharacterized protein</fullName>
    </submittedName>
</protein>
<organism evidence="1 2">
    <name type="scientific">Sinanodonta woodiana</name>
    <name type="common">Chinese pond mussel</name>
    <name type="synonym">Anodonta woodiana</name>
    <dbReference type="NCBI Taxonomy" id="1069815"/>
    <lineage>
        <taxon>Eukaryota</taxon>
        <taxon>Metazoa</taxon>
        <taxon>Spiralia</taxon>
        <taxon>Lophotrochozoa</taxon>
        <taxon>Mollusca</taxon>
        <taxon>Bivalvia</taxon>
        <taxon>Autobranchia</taxon>
        <taxon>Heteroconchia</taxon>
        <taxon>Palaeoheterodonta</taxon>
        <taxon>Unionida</taxon>
        <taxon>Unionoidea</taxon>
        <taxon>Unionidae</taxon>
        <taxon>Unioninae</taxon>
        <taxon>Sinanodonta</taxon>
    </lineage>
</organism>